<organism evidence="6 7">
    <name type="scientific">Endobacterium cereale</name>
    <dbReference type="NCBI Taxonomy" id="2663029"/>
    <lineage>
        <taxon>Bacteria</taxon>
        <taxon>Pseudomonadati</taxon>
        <taxon>Pseudomonadota</taxon>
        <taxon>Alphaproteobacteria</taxon>
        <taxon>Hyphomicrobiales</taxon>
        <taxon>Rhizobiaceae</taxon>
        <taxon>Endobacterium</taxon>
    </lineage>
</organism>
<feature type="transmembrane region" description="Helical" evidence="4">
    <location>
        <begin position="43"/>
        <end position="63"/>
    </location>
</feature>
<dbReference type="RefSeq" id="WP_153352358.1">
    <property type="nucleotide sequence ID" value="NZ_JAYKOO010000003.1"/>
</dbReference>
<dbReference type="Proteomes" id="UP000435138">
    <property type="component" value="Unassembled WGS sequence"/>
</dbReference>
<feature type="transmembrane region" description="Helical" evidence="4">
    <location>
        <begin position="218"/>
        <end position="236"/>
    </location>
</feature>
<proteinExistence type="predicted"/>
<protein>
    <submittedName>
        <fullName evidence="6">MFS transporter</fullName>
    </submittedName>
</protein>
<feature type="transmembrane region" description="Helical" evidence="4">
    <location>
        <begin position="70"/>
        <end position="89"/>
    </location>
</feature>
<keyword evidence="3 4" id="KW-0472">Membrane</keyword>
<comment type="caution">
    <text evidence="6">The sequence shown here is derived from an EMBL/GenBank/DDBJ whole genome shotgun (WGS) entry which is preliminary data.</text>
</comment>
<evidence type="ECO:0000256" key="2">
    <source>
        <dbReference type="ARBA" id="ARBA00022989"/>
    </source>
</evidence>
<keyword evidence="1 4" id="KW-0812">Transmembrane</keyword>
<keyword evidence="2 4" id="KW-1133">Transmembrane helix</keyword>
<name>A0A6A8A4U7_9HYPH</name>
<feature type="transmembrane region" description="Helical" evidence="4">
    <location>
        <begin position="7"/>
        <end position="31"/>
    </location>
</feature>
<evidence type="ECO:0000313" key="6">
    <source>
        <dbReference type="EMBL" id="MQY44828.1"/>
    </source>
</evidence>
<evidence type="ECO:0000256" key="3">
    <source>
        <dbReference type="ARBA" id="ARBA00023136"/>
    </source>
</evidence>
<dbReference type="InterPro" id="IPR036259">
    <property type="entry name" value="MFS_trans_sf"/>
</dbReference>
<dbReference type="InterPro" id="IPR050327">
    <property type="entry name" value="Proton-linked_MCT"/>
</dbReference>
<feature type="transmembrane region" description="Helical" evidence="4">
    <location>
        <begin position="242"/>
        <end position="271"/>
    </location>
</feature>
<feature type="transmembrane region" description="Helical" evidence="4">
    <location>
        <begin position="101"/>
        <end position="126"/>
    </location>
</feature>
<dbReference type="SUPFAM" id="SSF103473">
    <property type="entry name" value="MFS general substrate transporter"/>
    <property type="match status" value="1"/>
</dbReference>
<dbReference type="GO" id="GO:0022857">
    <property type="term" value="F:transmembrane transporter activity"/>
    <property type="evidence" value="ECO:0007669"/>
    <property type="project" value="InterPro"/>
</dbReference>
<dbReference type="Gene3D" id="1.20.1250.20">
    <property type="entry name" value="MFS general substrate transporter like domains"/>
    <property type="match status" value="2"/>
</dbReference>
<feature type="transmembrane region" description="Helical" evidence="4">
    <location>
        <begin position="307"/>
        <end position="328"/>
    </location>
</feature>
<dbReference type="EMBL" id="WIXI01000022">
    <property type="protein sequence ID" value="MQY44828.1"/>
    <property type="molecule type" value="Genomic_DNA"/>
</dbReference>
<accession>A0A6A8A4U7</accession>
<feature type="transmembrane region" description="Helical" evidence="4">
    <location>
        <begin position="340"/>
        <end position="364"/>
    </location>
</feature>
<evidence type="ECO:0000259" key="5">
    <source>
        <dbReference type="PROSITE" id="PS50850"/>
    </source>
</evidence>
<dbReference type="PANTHER" id="PTHR11360:SF290">
    <property type="entry name" value="MONOCARBOXYLATE MFS PERMEASE"/>
    <property type="match status" value="1"/>
</dbReference>
<dbReference type="InterPro" id="IPR011701">
    <property type="entry name" value="MFS"/>
</dbReference>
<feature type="transmembrane region" description="Helical" evidence="4">
    <location>
        <begin position="283"/>
        <end position="301"/>
    </location>
</feature>
<dbReference type="InterPro" id="IPR020846">
    <property type="entry name" value="MFS_dom"/>
</dbReference>
<dbReference type="PROSITE" id="PS51257">
    <property type="entry name" value="PROKAR_LIPOPROTEIN"/>
    <property type="match status" value="1"/>
</dbReference>
<dbReference type="Pfam" id="PF07690">
    <property type="entry name" value="MFS_1"/>
    <property type="match status" value="1"/>
</dbReference>
<dbReference type="CDD" id="cd17355">
    <property type="entry name" value="MFS_YcxA_like"/>
    <property type="match status" value="1"/>
</dbReference>
<evidence type="ECO:0000313" key="7">
    <source>
        <dbReference type="Proteomes" id="UP000435138"/>
    </source>
</evidence>
<keyword evidence="7" id="KW-1185">Reference proteome</keyword>
<feature type="transmembrane region" description="Helical" evidence="4">
    <location>
        <begin position="370"/>
        <end position="391"/>
    </location>
</feature>
<dbReference type="AlphaFoldDB" id="A0A6A8A4U7"/>
<feature type="transmembrane region" description="Helical" evidence="4">
    <location>
        <begin position="133"/>
        <end position="156"/>
    </location>
</feature>
<evidence type="ECO:0000256" key="1">
    <source>
        <dbReference type="ARBA" id="ARBA00022692"/>
    </source>
</evidence>
<dbReference type="PROSITE" id="PS50850">
    <property type="entry name" value="MFS"/>
    <property type="match status" value="1"/>
</dbReference>
<gene>
    <name evidence="6" type="ORF">GAO09_01905</name>
</gene>
<feature type="transmembrane region" description="Helical" evidence="4">
    <location>
        <begin position="162"/>
        <end position="183"/>
    </location>
</feature>
<reference evidence="6 7" key="1">
    <citation type="submission" date="2019-11" db="EMBL/GenBank/DDBJ databases">
        <title>Genome analysis of Rhizobacterium cereale a novel genus and species isolated from maize roots in North Spain.</title>
        <authorList>
            <person name="Menendez E."/>
            <person name="Flores-Felix J.D."/>
            <person name="Ramirez-Bahena M.-H."/>
            <person name="Igual J.M."/>
            <person name="Garcia-Fraile P."/>
            <person name="Peix A."/>
            <person name="Velazquez E."/>
        </authorList>
    </citation>
    <scope>NUCLEOTIDE SEQUENCE [LARGE SCALE GENOMIC DNA]</scope>
    <source>
        <strain evidence="6 7">RZME27</strain>
    </source>
</reference>
<dbReference type="PANTHER" id="PTHR11360">
    <property type="entry name" value="MONOCARBOXYLATE TRANSPORTER"/>
    <property type="match status" value="1"/>
</dbReference>
<evidence type="ECO:0000256" key="4">
    <source>
        <dbReference type="SAM" id="Phobius"/>
    </source>
</evidence>
<feature type="domain" description="Major facilitator superfamily (MFS) profile" evidence="5">
    <location>
        <begin position="6"/>
        <end position="395"/>
    </location>
</feature>
<sequence length="406" mass="41890">MKTSYQWVIVAAGGLMGCVAAGAMFSLAIFLQPIVTTTGWSHAGVSLAMTLNFIVMGLGGFMWGMASDRFGARIVVLTGSLLLGLALVLGSMATSLPAFQLIYGGILGLATSAFFAPLIALTMAWFDKHRSIAVSLVSAGIGVAPMTISPLARFLVSYYGDWRPAMLAIGIGCWIILPPLALLMRPAPKTASDEQRPAETGSGGQEWSLAKIVSSPKFLVLAFTYFACCAAHSGPIFHMVSYAMACGIAPMAAVSIYSVEGAAGLGGRVLLGLLGDRFGAKPVLICGLLVQALVISAYTQASALPGFYALAIIFGAAYGGVMPLYAVLAHDYFPPQVMGTVLGGITLFSSAGMALGPVAGGWAFDHFAGYEWMFIGSSLIGLAAVAIALAFPKPGNTQPPAVPAAA</sequence>